<dbReference type="GO" id="GO:0035556">
    <property type="term" value="P:intracellular signal transduction"/>
    <property type="evidence" value="ECO:0007669"/>
    <property type="project" value="InterPro"/>
</dbReference>
<organism evidence="2 3">
    <name type="scientific">Albugo candida</name>
    <dbReference type="NCBI Taxonomy" id="65357"/>
    <lineage>
        <taxon>Eukaryota</taxon>
        <taxon>Sar</taxon>
        <taxon>Stramenopiles</taxon>
        <taxon>Oomycota</taxon>
        <taxon>Peronosporomycetes</taxon>
        <taxon>Albuginales</taxon>
        <taxon>Albuginaceae</taxon>
        <taxon>Albugo</taxon>
    </lineage>
</organism>
<feature type="domain" description="DEP" evidence="1">
    <location>
        <begin position="290"/>
        <end position="366"/>
    </location>
</feature>
<dbReference type="InterPro" id="IPR036388">
    <property type="entry name" value="WH-like_DNA-bd_sf"/>
</dbReference>
<sequence length="505" mass="57940">MIASNESFIIMEDEDLYGMSSFRINKFAPITPIVNPTREEVLYEENDAKAEAIQALIVRTDSALSRIVTIRKSMESSVDFKQFQSHRKMEITSQSKQTLFRQNSNSSQASTIGSWDTHDTVMLSSGDSLLLGDSKSQMDDLQLSAQRFLDKKESSYSSISIFKSKESTHSLVPSSCASTEFTESGSIDTIGRELSASDDSMYASIHTSTGDDELLGSYTGEAQMIGRNEAMDSMHYDEDRFSCFSSLSLCDEEANMSLHKQRRLERLRNIEIMYIEGYPKDFYATMARFLHATIETKRRYVRLSFIKDTFTGYDCIVRIFGDGFADNQVIALQFGQTLMRQGYIEHVDHKIKELRNSHEDFYRFSRRYQRRVSESKQSRETINAAHYRECVIAQELMICDDYDFDQASDHVHTLVTDECLRILARLLRRLFKQRNKLLLYKGLNYCFLGAEAVNVLRHTEIATSTLDAILIGQALFDEGIIESVAKHVTTFQDKYIFYRFTTDAT</sequence>
<evidence type="ECO:0000313" key="3">
    <source>
        <dbReference type="Proteomes" id="UP000053237"/>
    </source>
</evidence>
<dbReference type="AlphaFoldDB" id="A0A024GEV9"/>
<dbReference type="SUPFAM" id="SSF46785">
    <property type="entry name" value="Winged helix' DNA-binding domain"/>
    <property type="match status" value="2"/>
</dbReference>
<dbReference type="PROSITE" id="PS50186">
    <property type="entry name" value="DEP"/>
    <property type="match status" value="2"/>
</dbReference>
<evidence type="ECO:0000313" key="2">
    <source>
        <dbReference type="EMBL" id="CCI44867.1"/>
    </source>
</evidence>
<name>A0A024GEV9_9STRA</name>
<dbReference type="InParanoid" id="A0A024GEV9"/>
<dbReference type="STRING" id="65357.A0A024GEV9"/>
<gene>
    <name evidence="2" type="ORF">BN9_056910</name>
</gene>
<dbReference type="Gene3D" id="1.10.10.10">
    <property type="entry name" value="Winged helix-like DNA-binding domain superfamily/Winged helix DNA-binding domain"/>
    <property type="match status" value="2"/>
</dbReference>
<feature type="domain" description="DEP" evidence="1">
    <location>
        <begin position="443"/>
        <end position="502"/>
    </location>
</feature>
<dbReference type="OrthoDB" id="196547at2759"/>
<dbReference type="InterPro" id="IPR036390">
    <property type="entry name" value="WH_DNA-bd_sf"/>
</dbReference>
<evidence type="ECO:0000259" key="1">
    <source>
        <dbReference type="PROSITE" id="PS50186"/>
    </source>
</evidence>
<dbReference type="EMBL" id="CAIX01000081">
    <property type="protein sequence ID" value="CCI44867.1"/>
    <property type="molecule type" value="Genomic_DNA"/>
</dbReference>
<dbReference type="CDD" id="cd04371">
    <property type="entry name" value="DEP"/>
    <property type="match status" value="2"/>
</dbReference>
<keyword evidence="3" id="KW-1185">Reference proteome</keyword>
<comment type="caution">
    <text evidence="2">The sequence shown here is derived from an EMBL/GenBank/DDBJ whole genome shotgun (WGS) entry which is preliminary data.</text>
</comment>
<reference evidence="2 3" key="1">
    <citation type="submission" date="2012-05" db="EMBL/GenBank/DDBJ databases">
        <title>Recombination and specialization in a pathogen metapopulation.</title>
        <authorList>
            <person name="Gardiner A."/>
            <person name="Kemen E."/>
            <person name="Schultz-Larsen T."/>
            <person name="MacLean D."/>
            <person name="Van Oosterhout C."/>
            <person name="Jones J.D.G."/>
        </authorList>
    </citation>
    <scope>NUCLEOTIDE SEQUENCE [LARGE SCALE GENOMIC DNA]</scope>
    <source>
        <strain evidence="2 3">Ac Nc2</strain>
    </source>
</reference>
<dbReference type="InterPro" id="IPR000591">
    <property type="entry name" value="DEP_dom"/>
</dbReference>
<dbReference type="SMART" id="SM00049">
    <property type="entry name" value="DEP"/>
    <property type="match status" value="2"/>
</dbReference>
<dbReference type="Proteomes" id="UP000053237">
    <property type="component" value="Unassembled WGS sequence"/>
</dbReference>
<proteinExistence type="predicted"/>
<accession>A0A024GEV9</accession>
<dbReference type="Pfam" id="PF00610">
    <property type="entry name" value="DEP"/>
    <property type="match status" value="2"/>
</dbReference>
<protein>
    <recommendedName>
        <fullName evidence="1">DEP domain-containing protein</fullName>
    </recommendedName>
</protein>